<evidence type="ECO:0000313" key="3">
    <source>
        <dbReference type="EMBL" id="MED5020961.1"/>
    </source>
</evidence>
<dbReference type="Pfam" id="PF00395">
    <property type="entry name" value="SLH"/>
    <property type="match status" value="1"/>
</dbReference>
<feature type="domain" description="SLH" evidence="2">
    <location>
        <begin position="1"/>
        <end position="51"/>
    </location>
</feature>
<keyword evidence="4" id="KW-1185">Reference proteome</keyword>
<sequence length="51" mass="5676">MATMKRRASEGAVKKLRITEGKGRNQFAPNDKTTRAEAVTILLRMLAQKGM</sequence>
<reference evidence="3 4" key="1">
    <citation type="submission" date="2023-03" db="EMBL/GenBank/DDBJ databases">
        <title>Bacillus Genome Sequencing.</title>
        <authorList>
            <person name="Dunlap C."/>
        </authorList>
    </citation>
    <scope>NUCLEOTIDE SEQUENCE [LARGE SCALE GENOMIC DNA]</scope>
    <source>
        <strain evidence="3 4">NRS-52</strain>
    </source>
</reference>
<dbReference type="PROSITE" id="PS51272">
    <property type="entry name" value="SLH"/>
    <property type="match status" value="1"/>
</dbReference>
<feature type="compositionally biased region" description="Basic and acidic residues" evidence="1">
    <location>
        <begin position="7"/>
        <end position="23"/>
    </location>
</feature>
<dbReference type="InterPro" id="IPR001119">
    <property type="entry name" value="SLH_dom"/>
</dbReference>
<evidence type="ECO:0000313" key="4">
    <source>
        <dbReference type="Proteomes" id="UP001343257"/>
    </source>
</evidence>
<gene>
    <name evidence="3" type="ORF">P9847_27240</name>
</gene>
<protein>
    <submittedName>
        <fullName evidence="3">S-layer homology domain-containing protein</fullName>
    </submittedName>
</protein>
<dbReference type="Proteomes" id="UP001343257">
    <property type="component" value="Unassembled WGS sequence"/>
</dbReference>
<dbReference type="EMBL" id="JARTLD010000087">
    <property type="protein sequence ID" value="MED5020961.1"/>
    <property type="molecule type" value="Genomic_DNA"/>
</dbReference>
<name>A0ABU6Q1F6_9BACL</name>
<evidence type="ECO:0000256" key="1">
    <source>
        <dbReference type="SAM" id="MobiDB-lite"/>
    </source>
</evidence>
<feature type="region of interest" description="Disordered" evidence="1">
    <location>
        <begin position="1"/>
        <end position="32"/>
    </location>
</feature>
<comment type="caution">
    <text evidence="3">The sequence shown here is derived from an EMBL/GenBank/DDBJ whole genome shotgun (WGS) entry which is preliminary data.</text>
</comment>
<evidence type="ECO:0000259" key="2">
    <source>
        <dbReference type="PROSITE" id="PS51272"/>
    </source>
</evidence>
<organism evidence="3 4">
    <name type="scientific">Paenibacillus chibensis</name>
    <dbReference type="NCBI Taxonomy" id="59846"/>
    <lineage>
        <taxon>Bacteria</taxon>
        <taxon>Bacillati</taxon>
        <taxon>Bacillota</taxon>
        <taxon>Bacilli</taxon>
        <taxon>Bacillales</taxon>
        <taxon>Paenibacillaceae</taxon>
        <taxon>Paenibacillus</taxon>
    </lineage>
</organism>
<dbReference type="RefSeq" id="WP_328282368.1">
    <property type="nucleotide sequence ID" value="NZ_JARTLD010000087.1"/>
</dbReference>
<accession>A0ABU6Q1F6</accession>
<proteinExistence type="predicted"/>